<feature type="transmembrane region" description="Helical" evidence="1">
    <location>
        <begin position="285"/>
        <end position="304"/>
    </location>
</feature>
<feature type="transmembrane region" description="Helical" evidence="1">
    <location>
        <begin position="556"/>
        <end position="574"/>
    </location>
</feature>
<proteinExistence type="predicted"/>
<feature type="transmembrane region" description="Helical" evidence="1">
    <location>
        <begin position="310"/>
        <end position="333"/>
    </location>
</feature>
<evidence type="ECO:0000313" key="2">
    <source>
        <dbReference type="EMBL" id="PWJ96242.1"/>
    </source>
</evidence>
<feature type="transmembrane region" description="Helical" evidence="1">
    <location>
        <begin position="617"/>
        <end position="636"/>
    </location>
</feature>
<feature type="transmembrane region" description="Helical" evidence="1">
    <location>
        <begin position="260"/>
        <end position="278"/>
    </location>
</feature>
<evidence type="ECO:0000313" key="3">
    <source>
        <dbReference type="Proteomes" id="UP000245921"/>
    </source>
</evidence>
<sequence>MKKLIVILLLFTSLISIGFSLDLDVLRNNYNSYISEYKSGNEEGNLKDFYIQLENLGIYKFYRNIMIGSAEYIDRPTNIQTYLSNIYNSMEFDNYEEKIAFAGFLAYVQSDFSGQRLSKESVRSLPAYFTTIQDYRGEIQDESLTYLGNVIAYSLGLVESSPYKNIKKFDMKASIDNYDLYTYSGEAQTLYDSMIEKNKIDLESKIKDISTSDLNGEELEYAIDDLSYEFLQSLTEQVDDELTEVINIIMQDGKISLNLYYLRFIVYVIIFILFYFFYKKFIPYISLIIFLSESFYMLFIFDALKDTISSFIYGSYFILFIGIFAIITLLSVFKRRANIFKRISNSLIFIGLLLLILIPSYYSEDLLMKNNVSFENSEFQKQLMSDILYYDHAPVMKSLDFIRSELGQEYSEINLIYKNELNAMLKKGIDKNIYEYVYADEIDGIDIKTLKEGLKFNNIENYQEIAKEYSRVIEKAIKVSELRSGRVNNEMKVLKDNIADVIRYSDEDFMDYYEKEFFKITSNNELLQAIEKDTQEYFDETLIRNKIPLKAYNTSWGTSILIIFLLSILIFIIFEQRIIKNISSIMMILASILSFIKPDTLEVISQIKFPTVHTYDFSVNIFYGAIMLVISLLIYFNQRGGSKV</sequence>
<feature type="transmembrane region" description="Helical" evidence="1">
    <location>
        <begin position="345"/>
        <end position="362"/>
    </location>
</feature>
<organism evidence="2 3">
    <name type="scientific">Oceanotoga teriensis</name>
    <dbReference type="NCBI Taxonomy" id="515440"/>
    <lineage>
        <taxon>Bacteria</taxon>
        <taxon>Thermotogati</taxon>
        <taxon>Thermotogota</taxon>
        <taxon>Thermotogae</taxon>
        <taxon>Petrotogales</taxon>
        <taxon>Petrotogaceae</taxon>
        <taxon>Oceanotoga</taxon>
    </lineage>
</organism>
<accession>A0AA45C8P7</accession>
<feature type="transmembrane region" description="Helical" evidence="1">
    <location>
        <begin position="581"/>
        <end position="597"/>
    </location>
</feature>
<dbReference type="EMBL" id="QGGI01000002">
    <property type="protein sequence ID" value="PWJ96242.1"/>
    <property type="molecule type" value="Genomic_DNA"/>
</dbReference>
<comment type="caution">
    <text evidence="2">The sequence shown here is derived from an EMBL/GenBank/DDBJ whole genome shotgun (WGS) entry which is preliminary data.</text>
</comment>
<dbReference type="AlphaFoldDB" id="A0AA45C8P7"/>
<keyword evidence="3" id="KW-1185">Reference proteome</keyword>
<dbReference type="RefSeq" id="WP_109603862.1">
    <property type="nucleotide sequence ID" value="NZ_JAMHJO010000001.1"/>
</dbReference>
<keyword evidence="1" id="KW-0812">Transmembrane</keyword>
<reference evidence="2 3" key="1">
    <citation type="submission" date="2018-05" db="EMBL/GenBank/DDBJ databases">
        <title>Genomic Encyclopedia of Type Strains, Phase IV (KMG-IV): sequencing the most valuable type-strain genomes for metagenomic binning, comparative biology and taxonomic classification.</title>
        <authorList>
            <person name="Goeker M."/>
        </authorList>
    </citation>
    <scope>NUCLEOTIDE SEQUENCE [LARGE SCALE GENOMIC DNA]</scope>
    <source>
        <strain evidence="2 3">DSM 24906</strain>
    </source>
</reference>
<keyword evidence="1" id="KW-0472">Membrane</keyword>
<dbReference type="Proteomes" id="UP000245921">
    <property type="component" value="Unassembled WGS sequence"/>
</dbReference>
<keyword evidence="1" id="KW-1133">Transmembrane helix</keyword>
<protein>
    <submittedName>
        <fullName evidence="2">Uncharacterized protein</fullName>
    </submittedName>
</protein>
<name>A0AA45C8P7_9BACT</name>
<gene>
    <name evidence="2" type="ORF">C7380_102159</name>
</gene>
<evidence type="ECO:0000256" key="1">
    <source>
        <dbReference type="SAM" id="Phobius"/>
    </source>
</evidence>